<evidence type="ECO:0000313" key="3">
    <source>
        <dbReference type="EMBL" id="NQV63971.1"/>
    </source>
</evidence>
<dbReference type="PANTHER" id="PTHR43364:SF4">
    <property type="entry name" value="NAD(P)-LINKED OXIDOREDUCTASE SUPERFAMILY PROTEIN"/>
    <property type="match status" value="1"/>
</dbReference>
<dbReference type="GO" id="GO:0005829">
    <property type="term" value="C:cytosol"/>
    <property type="evidence" value="ECO:0007669"/>
    <property type="project" value="TreeGrafter"/>
</dbReference>
<proteinExistence type="predicted"/>
<dbReference type="SUPFAM" id="SSF51430">
    <property type="entry name" value="NAD(P)-linked oxidoreductase"/>
    <property type="match status" value="1"/>
</dbReference>
<protein>
    <submittedName>
        <fullName evidence="3">Aldo/keto reductase</fullName>
    </submittedName>
</protein>
<comment type="caution">
    <text evidence="3">The sequence shown here is derived from an EMBL/GenBank/DDBJ whole genome shotgun (WGS) entry which is preliminary data.</text>
</comment>
<dbReference type="PANTHER" id="PTHR43364">
    <property type="entry name" value="NADH-SPECIFIC METHYLGLYOXAL REDUCTASE-RELATED"/>
    <property type="match status" value="1"/>
</dbReference>
<dbReference type="AlphaFoldDB" id="A0A972VUM9"/>
<reference evidence="3" key="1">
    <citation type="submission" date="2020-05" db="EMBL/GenBank/DDBJ databases">
        <title>Sulfur intermediates as new biogeochemical hubs in an aquatic model microbial ecosystem.</title>
        <authorList>
            <person name="Vigneron A."/>
        </authorList>
    </citation>
    <scope>NUCLEOTIDE SEQUENCE</scope>
    <source>
        <strain evidence="3">Bin.250</strain>
    </source>
</reference>
<dbReference type="Gene3D" id="3.20.20.100">
    <property type="entry name" value="NADP-dependent oxidoreductase domain"/>
    <property type="match status" value="1"/>
</dbReference>
<sequence length="314" mass="33998">MEYRNLGNTGLKVSIVGIGCNNFGRRCDAVATAAVVDAALDVGVNFFDSADIYGPNGLSEEYLGQAIKGKDRSSVIIASKFANPMGAGDLMRGASRRYIMNAVDASLKRLGTDYIDLYQQHVPDDQTPIEETLRALDDLVRSGKVRYIGHSNFSGWQLTDAHWTARHHGLNPFVTAQNHYSLIDRRIEKDVVPAAQHFGIGILPYFPLASGLLTGKYQRGEAAPQGTRLAAWGERGAAALSEQNFAIVDKLTAFAQAHDRTLLELAMSWLATKPYISSVIAGATSAVQVEQNAAAAAWRLSDAEMAEVNALSTR</sequence>
<evidence type="ECO:0000259" key="2">
    <source>
        <dbReference type="Pfam" id="PF00248"/>
    </source>
</evidence>
<dbReference type="PRINTS" id="PR00069">
    <property type="entry name" value="ALDKETRDTASE"/>
</dbReference>
<dbReference type="GO" id="GO:0016491">
    <property type="term" value="F:oxidoreductase activity"/>
    <property type="evidence" value="ECO:0007669"/>
    <property type="project" value="UniProtKB-KW"/>
</dbReference>
<dbReference type="InterPro" id="IPR036812">
    <property type="entry name" value="NAD(P)_OxRdtase_dom_sf"/>
</dbReference>
<dbReference type="Proteomes" id="UP000754644">
    <property type="component" value="Unassembled WGS sequence"/>
</dbReference>
<dbReference type="Pfam" id="PF00248">
    <property type="entry name" value="Aldo_ket_red"/>
    <property type="match status" value="1"/>
</dbReference>
<dbReference type="EMBL" id="JABMOJ010000049">
    <property type="protein sequence ID" value="NQV63971.1"/>
    <property type="molecule type" value="Genomic_DNA"/>
</dbReference>
<keyword evidence="1" id="KW-0560">Oxidoreductase</keyword>
<gene>
    <name evidence="3" type="ORF">HQ497_01280</name>
</gene>
<organism evidence="3 4">
    <name type="scientific">SAR86 cluster bacterium</name>
    <dbReference type="NCBI Taxonomy" id="2030880"/>
    <lineage>
        <taxon>Bacteria</taxon>
        <taxon>Pseudomonadati</taxon>
        <taxon>Pseudomonadota</taxon>
        <taxon>Gammaproteobacteria</taxon>
        <taxon>SAR86 cluster</taxon>
    </lineage>
</organism>
<dbReference type="FunFam" id="3.20.20.100:FF:000004">
    <property type="entry name" value="Oxidoreductase, aldo/keto reductase"/>
    <property type="match status" value="1"/>
</dbReference>
<dbReference type="InterPro" id="IPR020471">
    <property type="entry name" value="AKR"/>
</dbReference>
<feature type="domain" description="NADP-dependent oxidoreductase" evidence="2">
    <location>
        <begin position="16"/>
        <end position="311"/>
    </location>
</feature>
<accession>A0A972VUM9</accession>
<name>A0A972VUM9_9GAMM</name>
<evidence type="ECO:0000313" key="4">
    <source>
        <dbReference type="Proteomes" id="UP000754644"/>
    </source>
</evidence>
<dbReference type="InterPro" id="IPR050523">
    <property type="entry name" value="AKR_Detox_Biosynth"/>
</dbReference>
<dbReference type="InterPro" id="IPR023210">
    <property type="entry name" value="NADP_OxRdtase_dom"/>
</dbReference>
<evidence type="ECO:0000256" key="1">
    <source>
        <dbReference type="ARBA" id="ARBA00023002"/>
    </source>
</evidence>